<reference evidence="18 19" key="1">
    <citation type="journal article" date="2018" name="Nat. Ecol. Evol.">
        <title>Genomic signatures of mitonuclear coevolution across populations of Tigriopus californicus.</title>
        <authorList>
            <person name="Barreto F.S."/>
            <person name="Watson E.T."/>
            <person name="Lima T.G."/>
            <person name="Willett C.S."/>
            <person name="Edmands S."/>
            <person name="Li W."/>
            <person name="Burton R.S."/>
        </authorList>
    </citation>
    <scope>NUCLEOTIDE SEQUENCE [LARGE SCALE GENOMIC DNA]</scope>
    <source>
        <strain evidence="18 19">San Diego</strain>
    </source>
</reference>
<dbReference type="OMA" id="FECANST"/>
<keyword evidence="14" id="KW-0325">Glycoprotein</keyword>
<dbReference type="InterPro" id="IPR013680">
    <property type="entry name" value="VDCC_a2/dsu"/>
</dbReference>
<keyword evidence="11" id="KW-0406">Ion transport</keyword>
<dbReference type="AlphaFoldDB" id="A0A553NY22"/>
<feature type="domain" description="VWFA" evidence="17">
    <location>
        <begin position="240"/>
        <end position="430"/>
    </location>
</feature>
<evidence type="ECO:0000256" key="3">
    <source>
        <dbReference type="ARBA" id="ARBA00022568"/>
    </source>
</evidence>
<evidence type="ECO:0000259" key="17">
    <source>
        <dbReference type="PROSITE" id="PS50234"/>
    </source>
</evidence>
<evidence type="ECO:0000256" key="14">
    <source>
        <dbReference type="ARBA" id="ARBA00023180"/>
    </source>
</evidence>
<keyword evidence="6" id="KW-0479">Metal-binding</keyword>
<dbReference type="Gene3D" id="3.30.450.20">
    <property type="entry name" value="PAS domain"/>
    <property type="match status" value="1"/>
</dbReference>
<dbReference type="PROSITE" id="PS50234">
    <property type="entry name" value="VWFA"/>
    <property type="match status" value="1"/>
</dbReference>
<dbReference type="Proteomes" id="UP000318571">
    <property type="component" value="Chromosome 9"/>
</dbReference>
<dbReference type="SMART" id="SM00327">
    <property type="entry name" value="VWA"/>
    <property type="match status" value="1"/>
</dbReference>
<sequence length="1060" mass="118988">MVQLAPILLTLIAASYWWGLGHSQTFPSKETVQRWASKLDQTFYEITSGKGDLTNARGLQEAYKANLENVEINHADGKAIIEKLAADIGEHFRKNIEALKKLQQGAEAATEDYEYDEDLVLPRVNYVNMNDLKNASGQLEPSRHFGQDISRQQSGVHIPIEIYEGYPEILNGIRWTQALDSVFKENQKAFPDIYWQTFGSQDGYMRVFPTTRWRTFGDLPDLYDVRRRPWYIHGSVSPKDVVILLDTSGSMHGQSLDIMKLAAKTMMNTLGEDDFVNVAQFARNVSWVTPCLTSLVQANSRNKRLLFDGIDNLVDHQIANYSQALEFAYKAHEAFEQNRSRHDGAECHKLVMVFSDGGTEYPRAVIEKYSDPSKAITRDVRIFTYAVGPHPLPTVALKSMACSTGGSFSTIIAMGAIRTKIQGLGLVTTITLPVFNKSASSDNQTLAGVVGIDIPTTKFEEMTPFHKLGPNGYSFGINQNGFLVFHPFLWMNVNFLEEPTHIDMADVEGSSQDVDELREAMINQPAQAQMKEITNPMDLEDRYPLVGITKEYHYLTVGDSSFTSDDFCVGVVLDKGWNYAIIKDQDLSAIANLDPKSALIAPWRYCQENKVDIENTLETMKADIKAQKCSGEVVEHLAWDLKVAKSWFDRLSTDFLANRGILSQFVMTDGGLTLANPPDALDGYFQLRNPYNSSLFRKATLEPGTPVLHVTKFLVKEIVPVVQDTAVTDDQRFGKKRKPDRHKEVLTKIQPSTVHVAKAIQIESPSGLRYIPGIVGVELEHDFLQELLMNATEVEPESSELGCQNSTELICTLVDHEGNILGSNQPMVELGDFLGTIDPQLMKHLVEYENIFVENVETNYQALCPDAIDCSFGARSIFIPTLDSIFHLIRWIVSSLQSLGYVPLSLLSVPFLSETSDALSEYSFRMPEGMHRCSTNTSYWALNSKLVANDFHQRISGEECKECKRDYHLYTLENINSLLIVSEPQCANCHVPSYKDKPIEVDPAQESCNLPKRYRKRPSKCFSRHDQEIPECSAASLTSSSWLKIILALMPVVVATLLLI</sequence>
<evidence type="ECO:0000256" key="8">
    <source>
        <dbReference type="ARBA" id="ARBA00022837"/>
    </source>
</evidence>
<comment type="caution">
    <text evidence="18">The sequence shown here is derived from an EMBL/GenBank/DDBJ whole genome shotgun (WGS) entry which is preliminary data.</text>
</comment>
<evidence type="ECO:0000256" key="16">
    <source>
        <dbReference type="SAM" id="SignalP"/>
    </source>
</evidence>
<dbReference type="Pfam" id="PF08399">
    <property type="entry name" value="VWA_N"/>
    <property type="match status" value="1"/>
</dbReference>
<dbReference type="Pfam" id="PF08473">
    <property type="entry name" value="VGCC_alpha2"/>
    <property type="match status" value="1"/>
</dbReference>
<evidence type="ECO:0000256" key="4">
    <source>
        <dbReference type="ARBA" id="ARBA00022673"/>
    </source>
</evidence>
<dbReference type="Gene3D" id="3.40.50.410">
    <property type="entry name" value="von Willebrand factor, type A domain"/>
    <property type="match status" value="1"/>
</dbReference>
<organism evidence="18 19">
    <name type="scientific">Tigriopus californicus</name>
    <name type="common">Marine copepod</name>
    <dbReference type="NCBI Taxonomy" id="6832"/>
    <lineage>
        <taxon>Eukaryota</taxon>
        <taxon>Metazoa</taxon>
        <taxon>Ecdysozoa</taxon>
        <taxon>Arthropoda</taxon>
        <taxon>Crustacea</taxon>
        <taxon>Multicrustacea</taxon>
        <taxon>Hexanauplia</taxon>
        <taxon>Copepoda</taxon>
        <taxon>Harpacticoida</taxon>
        <taxon>Harpacticidae</taxon>
        <taxon>Tigriopus</taxon>
    </lineage>
</organism>
<dbReference type="STRING" id="6832.A0A553NY22"/>
<dbReference type="PANTHER" id="PTHR10166">
    <property type="entry name" value="VOLTAGE-DEPENDENT CALCIUM CHANNEL SUBUNIT ALPHA-2/DELTA-RELATED"/>
    <property type="match status" value="1"/>
</dbReference>
<keyword evidence="5" id="KW-0812">Transmembrane</keyword>
<dbReference type="GO" id="GO:0046872">
    <property type="term" value="F:metal ion binding"/>
    <property type="evidence" value="ECO:0007669"/>
    <property type="project" value="UniProtKB-KW"/>
</dbReference>
<comment type="subcellular location">
    <subcellularLocation>
        <location evidence="1">Membrane</location>
        <topology evidence="1">Single-pass type I membrane protein</topology>
    </subcellularLocation>
</comment>
<keyword evidence="3" id="KW-0109">Calcium transport</keyword>
<keyword evidence="13" id="KW-1015">Disulfide bond</keyword>
<dbReference type="InterPro" id="IPR002035">
    <property type="entry name" value="VWF_A"/>
</dbReference>
<evidence type="ECO:0000256" key="7">
    <source>
        <dbReference type="ARBA" id="ARBA00022729"/>
    </source>
</evidence>
<evidence type="ECO:0000313" key="19">
    <source>
        <dbReference type="Proteomes" id="UP000318571"/>
    </source>
</evidence>
<dbReference type="SUPFAM" id="SSF53300">
    <property type="entry name" value="vWA-like"/>
    <property type="match status" value="1"/>
</dbReference>
<keyword evidence="15" id="KW-0407">Ion channel</keyword>
<evidence type="ECO:0000256" key="1">
    <source>
        <dbReference type="ARBA" id="ARBA00004479"/>
    </source>
</evidence>
<dbReference type="GO" id="GO:0005245">
    <property type="term" value="F:voltage-gated calcium channel activity"/>
    <property type="evidence" value="ECO:0007669"/>
    <property type="project" value="TreeGrafter"/>
</dbReference>
<keyword evidence="4" id="KW-0107">Calcium channel</keyword>
<keyword evidence="7 16" id="KW-0732">Signal</keyword>
<dbReference type="InterPro" id="IPR051173">
    <property type="entry name" value="Ca_channel_alpha-2/delta"/>
</dbReference>
<dbReference type="InterPro" id="IPR036465">
    <property type="entry name" value="vWFA_dom_sf"/>
</dbReference>
<evidence type="ECO:0000256" key="9">
    <source>
        <dbReference type="ARBA" id="ARBA00022882"/>
    </source>
</evidence>
<evidence type="ECO:0000256" key="13">
    <source>
        <dbReference type="ARBA" id="ARBA00023157"/>
    </source>
</evidence>
<evidence type="ECO:0000256" key="5">
    <source>
        <dbReference type="ARBA" id="ARBA00022692"/>
    </source>
</evidence>
<dbReference type="EMBL" id="VCGU01000009">
    <property type="protein sequence ID" value="TRY70335.1"/>
    <property type="molecule type" value="Genomic_DNA"/>
</dbReference>
<dbReference type="InterPro" id="IPR013608">
    <property type="entry name" value="VWA_N"/>
</dbReference>
<keyword evidence="19" id="KW-1185">Reference proteome</keyword>
<dbReference type="GO" id="GO:0005891">
    <property type="term" value="C:voltage-gated calcium channel complex"/>
    <property type="evidence" value="ECO:0007669"/>
    <property type="project" value="TreeGrafter"/>
</dbReference>
<evidence type="ECO:0000256" key="12">
    <source>
        <dbReference type="ARBA" id="ARBA00023136"/>
    </source>
</evidence>
<name>A0A553NY22_TIGCA</name>
<keyword evidence="2" id="KW-0813">Transport</keyword>
<evidence type="ECO:0000256" key="15">
    <source>
        <dbReference type="ARBA" id="ARBA00023303"/>
    </source>
</evidence>
<accession>A0A553NY22</accession>
<dbReference type="Pfam" id="PF00092">
    <property type="entry name" value="VWA"/>
    <property type="match status" value="1"/>
</dbReference>
<keyword evidence="10" id="KW-1133">Transmembrane helix</keyword>
<protein>
    <recommendedName>
        <fullName evidence="17">VWFA domain-containing protein</fullName>
    </recommendedName>
</protein>
<keyword evidence="8" id="KW-0106">Calcium</keyword>
<gene>
    <name evidence="18" type="ORF">TCAL_09637</name>
</gene>
<evidence type="ECO:0000256" key="10">
    <source>
        <dbReference type="ARBA" id="ARBA00022989"/>
    </source>
</evidence>
<keyword evidence="9" id="KW-0851">Voltage-gated channel</keyword>
<evidence type="ECO:0000256" key="11">
    <source>
        <dbReference type="ARBA" id="ARBA00023065"/>
    </source>
</evidence>
<evidence type="ECO:0000256" key="2">
    <source>
        <dbReference type="ARBA" id="ARBA00022448"/>
    </source>
</evidence>
<keyword evidence="12" id="KW-0472">Membrane</keyword>
<dbReference type="PANTHER" id="PTHR10166:SF37">
    <property type="entry name" value="STOLID, ISOFORM H"/>
    <property type="match status" value="1"/>
</dbReference>
<evidence type="ECO:0000313" key="18">
    <source>
        <dbReference type="EMBL" id="TRY70335.1"/>
    </source>
</evidence>
<proteinExistence type="predicted"/>
<feature type="chain" id="PRO_5021879822" description="VWFA domain-containing protein" evidence="16">
    <location>
        <begin position="24"/>
        <end position="1060"/>
    </location>
</feature>
<evidence type="ECO:0000256" key="6">
    <source>
        <dbReference type="ARBA" id="ARBA00022723"/>
    </source>
</evidence>
<feature type="signal peptide" evidence="16">
    <location>
        <begin position="1"/>
        <end position="23"/>
    </location>
</feature>